<gene>
    <name evidence="1" type="ORF">CEXT_263551</name>
</gene>
<evidence type="ECO:0000313" key="1">
    <source>
        <dbReference type="EMBL" id="GIZ03019.1"/>
    </source>
</evidence>
<protein>
    <submittedName>
        <fullName evidence="1">Uncharacterized protein</fullName>
    </submittedName>
</protein>
<proteinExistence type="predicted"/>
<name>A0AAV4Y7Y1_CAEEX</name>
<dbReference type="EMBL" id="BPLR01001538">
    <property type="protein sequence ID" value="GIZ03019.1"/>
    <property type="molecule type" value="Genomic_DNA"/>
</dbReference>
<comment type="caution">
    <text evidence="1">The sequence shown here is derived from an EMBL/GenBank/DDBJ whole genome shotgun (WGS) entry which is preliminary data.</text>
</comment>
<keyword evidence="2" id="KW-1185">Reference proteome</keyword>
<accession>A0AAV4Y7Y1</accession>
<organism evidence="1 2">
    <name type="scientific">Caerostris extrusa</name>
    <name type="common">Bark spider</name>
    <name type="synonym">Caerostris bankana</name>
    <dbReference type="NCBI Taxonomy" id="172846"/>
    <lineage>
        <taxon>Eukaryota</taxon>
        <taxon>Metazoa</taxon>
        <taxon>Ecdysozoa</taxon>
        <taxon>Arthropoda</taxon>
        <taxon>Chelicerata</taxon>
        <taxon>Arachnida</taxon>
        <taxon>Araneae</taxon>
        <taxon>Araneomorphae</taxon>
        <taxon>Entelegynae</taxon>
        <taxon>Araneoidea</taxon>
        <taxon>Araneidae</taxon>
        <taxon>Caerostris</taxon>
    </lineage>
</organism>
<evidence type="ECO:0000313" key="2">
    <source>
        <dbReference type="Proteomes" id="UP001054945"/>
    </source>
</evidence>
<reference evidence="1 2" key="1">
    <citation type="submission" date="2021-06" db="EMBL/GenBank/DDBJ databases">
        <title>Caerostris extrusa draft genome.</title>
        <authorList>
            <person name="Kono N."/>
            <person name="Arakawa K."/>
        </authorList>
    </citation>
    <scope>NUCLEOTIDE SEQUENCE [LARGE SCALE GENOMIC DNA]</scope>
</reference>
<sequence>MLLIAQNLSLTSDSRRTGNLTHLPSCHHVHSQCCAIVPYPAPYYGAYAPFVPPYAAPVPAAPVLPALPAAPSLLQFQRHPSHQRFQLPRWLLHSLL</sequence>
<dbReference type="AlphaFoldDB" id="A0AAV4Y7Y1"/>
<dbReference type="Proteomes" id="UP001054945">
    <property type="component" value="Unassembled WGS sequence"/>
</dbReference>